<dbReference type="Proteomes" id="UP000279089">
    <property type="component" value="Unassembled WGS sequence"/>
</dbReference>
<dbReference type="CDD" id="cd02966">
    <property type="entry name" value="TlpA_like_family"/>
    <property type="match status" value="1"/>
</dbReference>
<evidence type="ECO:0000313" key="7">
    <source>
        <dbReference type="EMBL" id="RPD42435.1"/>
    </source>
</evidence>
<evidence type="ECO:0000256" key="4">
    <source>
        <dbReference type="ARBA" id="ARBA00023284"/>
    </source>
</evidence>
<evidence type="ECO:0000256" key="1">
    <source>
        <dbReference type="ARBA" id="ARBA00004196"/>
    </source>
</evidence>
<protein>
    <submittedName>
        <fullName evidence="7">TlpA family protein disulfide reductase</fullName>
    </submittedName>
</protein>
<dbReference type="GO" id="GO:0030313">
    <property type="term" value="C:cell envelope"/>
    <property type="evidence" value="ECO:0007669"/>
    <property type="project" value="UniProtKB-SubCell"/>
</dbReference>
<evidence type="ECO:0000256" key="3">
    <source>
        <dbReference type="ARBA" id="ARBA00023157"/>
    </source>
</evidence>
<feature type="domain" description="Thioredoxin" evidence="6">
    <location>
        <begin position="271"/>
        <end position="412"/>
    </location>
</feature>
<dbReference type="SUPFAM" id="SSF52833">
    <property type="entry name" value="Thioredoxin-like"/>
    <property type="match status" value="1"/>
</dbReference>
<keyword evidence="4" id="KW-0676">Redox-active center</keyword>
<dbReference type="Gene3D" id="3.40.30.10">
    <property type="entry name" value="Glutaredoxin"/>
    <property type="match status" value="1"/>
</dbReference>
<evidence type="ECO:0000259" key="6">
    <source>
        <dbReference type="PROSITE" id="PS51352"/>
    </source>
</evidence>
<name>A0A3N4MG85_9BACT</name>
<comment type="caution">
    <text evidence="7">The sequence shown here is derived from an EMBL/GenBank/DDBJ whole genome shotgun (WGS) entry which is preliminary data.</text>
</comment>
<dbReference type="PANTHER" id="PTHR42852:SF6">
    <property type="entry name" value="THIOL:DISULFIDE INTERCHANGE PROTEIN DSBE"/>
    <property type="match status" value="1"/>
</dbReference>
<dbReference type="PANTHER" id="PTHR42852">
    <property type="entry name" value="THIOL:DISULFIDE INTERCHANGE PROTEIN DSBE"/>
    <property type="match status" value="1"/>
</dbReference>
<dbReference type="OrthoDB" id="9794348at2"/>
<keyword evidence="3" id="KW-1015">Disulfide bond</keyword>
<accession>A0A3N4MG85</accession>
<dbReference type="InterPro" id="IPR013766">
    <property type="entry name" value="Thioredoxin_domain"/>
</dbReference>
<dbReference type="EMBL" id="RMBX01000002">
    <property type="protein sequence ID" value="RPD42435.1"/>
    <property type="molecule type" value="Genomic_DNA"/>
</dbReference>
<dbReference type="InterPro" id="IPR050553">
    <property type="entry name" value="Thioredoxin_ResA/DsbE_sf"/>
</dbReference>
<organism evidence="7 8">
    <name type="scientific">Chitinophaga barathri</name>
    <dbReference type="NCBI Taxonomy" id="1647451"/>
    <lineage>
        <taxon>Bacteria</taxon>
        <taxon>Pseudomonadati</taxon>
        <taxon>Bacteroidota</taxon>
        <taxon>Chitinophagia</taxon>
        <taxon>Chitinophagales</taxon>
        <taxon>Chitinophagaceae</taxon>
        <taxon>Chitinophaga</taxon>
    </lineage>
</organism>
<keyword evidence="5" id="KW-0732">Signal</keyword>
<keyword evidence="2" id="KW-0201">Cytochrome c-type biogenesis</keyword>
<gene>
    <name evidence="7" type="ORF">EG028_04470</name>
</gene>
<dbReference type="InterPro" id="IPR036249">
    <property type="entry name" value="Thioredoxin-like_sf"/>
</dbReference>
<reference evidence="8" key="1">
    <citation type="submission" date="2018-11" db="EMBL/GenBank/DDBJ databases">
        <title>Chitinophaga lutea sp.nov., isolate from arsenic contaminated soil.</title>
        <authorList>
            <person name="Zong Y."/>
        </authorList>
    </citation>
    <scope>NUCLEOTIDE SEQUENCE [LARGE SCALE GENOMIC DNA]</scope>
    <source>
        <strain evidence="8">YLT18</strain>
    </source>
</reference>
<comment type="subcellular location">
    <subcellularLocation>
        <location evidence="1">Cell envelope</location>
    </subcellularLocation>
</comment>
<dbReference type="PROSITE" id="PS51352">
    <property type="entry name" value="THIOREDOXIN_2"/>
    <property type="match status" value="1"/>
</dbReference>
<proteinExistence type="predicted"/>
<dbReference type="AlphaFoldDB" id="A0A3N4MG85"/>
<sequence>MQIIKQKQKLHNPMKKAMLTAVMIAAGLSPLMVKAQQTPMPKQITVKGKVKFDVPAGNPRKVWLSRENGTGKPQVVDSVEMGQDLTYSFRIKQDHPGIYKLNIMYWDHITFWSDADVSVSSRGYDTAKMKIKIPHFYYVQGSRDNDFINQMELNSTNGYLRSVEDYNQEYYAKEHKQKTGDSAWITYLNTRPRYNKGSDDAQQRRDLLMKMYKDRPVLIYALRYAGSPDDTSAYNSTLAQLDRLLKLYPWLTEAKNLKTTITNNRLQAMKLKPGQMAPSISYPDDMGKLQNLEKYKGKYVLIDFWASWCGPCRQAIPKVKELYAQYKDKGLEVVSISIDTDKKAWARAMADEKMPWEQMLSDNKDKTMEDFQFSGIPTLYLLDREGKIVTKYTGYSPEAEAGIKEAVDKGVAAKPAGERKVMQAMSM</sequence>
<feature type="signal peptide" evidence="5">
    <location>
        <begin position="1"/>
        <end position="35"/>
    </location>
</feature>
<keyword evidence="8" id="KW-1185">Reference proteome</keyword>
<dbReference type="InterPro" id="IPR013740">
    <property type="entry name" value="Redoxin"/>
</dbReference>
<feature type="chain" id="PRO_5018112375" evidence="5">
    <location>
        <begin position="36"/>
        <end position="427"/>
    </location>
</feature>
<dbReference type="Pfam" id="PF08534">
    <property type="entry name" value="Redoxin"/>
    <property type="match status" value="1"/>
</dbReference>
<dbReference type="GO" id="GO:0017004">
    <property type="term" value="P:cytochrome complex assembly"/>
    <property type="evidence" value="ECO:0007669"/>
    <property type="project" value="UniProtKB-KW"/>
</dbReference>
<evidence type="ECO:0000256" key="5">
    <source>
        <dbReference type="SAM" id="SignalP"/>
    </source>
</evidence>
<dbReference type="GO" id="GO:0016491">
    <property type="term" value="F:oxidoreductase activity"/>
    <property type="evidence" value="ECO:0007669"/>
    <property type="project" value="InterPro"/>
</dbReference>
<evidence type="ECO:0000313" key="8">
    <source>
        <dbReference type="Proteomes" id="UP000279089"/>
    </source>
</evidence>
<evidence type="ECO:0000256" key="2">
    <source>
        <dbReference type="ARBA" id="ARBA00022748"/>
    </source>
</evidence>